<evidence type="ECO:0000313" key="1">
    <source>
        <dbReference type="EMBL" id="TMS09103.1"/>
    </source>
</evidence>
<comment type="caution">
    <text evidence="1">The sequence shown here is derived from an EMBL/GenBank/DDBJ whole genome shotgun (WGS) entry which is preliminary data.</text>
</comment>
<name>A0ACD3QPQ9_LARCR</name>
<evidence type="ECO:0000313" key="2">
    <source>
        <dbReference type="Proteomes" id="UP000793456"/>
    </source>
</evidence>
<dbReference type="Proteomes" id="UP000793456">
    <property type="component" value="Chromosome XVI"/>
</dbReference>
<reference evidence="1" key="1">
    <citation type="submission" date="2018-11" db="EMBL/GenBank/DDBJ databases">
        <title>The sequence and de novo assembly of Larimichthys crocea genome using PacBio and Hi-C technologies.</title>
        <authorList>
            <person name="Xu P."/>
            <person name="Chen B."/>
            <person name="Zhou Z."/>
            <person name="Ke Q."/>
            <person name="Wu Y."/>
            <person name="Bai H."/>
            <person name="Pu F."/>
        </authorList>
    </citation>
    <scope>NUCLEOTIDE SEQUENCE</scope>
    <source>
        <tissue evidence="1">Muscle</tissue>
    </source>
</reference>
<dbReference type="EMBL" id="CM011689">
    <property type="protein sequence ID" value="TMS09103.1"/>
    <property type="molecule type" value="Genomic_DNA"/>
</dbReference>
<accession>A0ACD3QPQ9</accession>
<proteinExistence type="predicted"/>
<gene>
    <name evidence="1" type="ORF">E3U43_014650</name>
</gene>
<keyword evidence="2" id="KW-1185">Reference proteome</keyword>
<sequence>MAQRVSTSFLQRGEEHKRICVYDCRVENGKATQKFLESSGLDFNDFLKHLHKEFKIGSHETFVVATTDRTVLDFNKFEELQDGSTLYLLQHKNQALSVATEEQINYLPHYDTLIRSGMYEYYASEGQNSLPYALAELIDNALSATAKNTGVRTIEIRMMFDESLGKPAVIVLDNGCGMTSKQLNNWAVYRLSKFSRENSKFASQQEGYIRPDPVPRSLNSDISYFGVGGKQAAFYIGDSARPGDSKHIKNDDEHFLHALIAEESRKESFTAVVIMGVQPEHVTFLKKDFEVWVRQLAHIYHYYIHGVNGNDTRKNSRNSSQTKINIQITLREKPPKCPRVMDLRDVDNDMETLYINSAADTFEFKALTAQDGGTVEGVIRYHPFLYDRETYPKDPLC</sequence>
<protein>
    <submittedName>
        <fullName evidence="1">Uncharacterized protein</fullName>
    </submittedName>
</protein>
<organism evidence="1 2">
    <name type="scientific">Larimichthys crocea</name>
    <name type="common">Large yellow croaker</name>
    <name type="synonym">Pseudosciaena crocea</name>
    <dbReference type="NCBI Taxonomy" id="215358"/>
    <lineage>
        <taxon>Eukaryota</taxon>
        <taxon>Metazoa</taxon>
        <taxon>Chordata</taxon>
        <taxon>Craniata</taxon>
        <taxon>Vertebrata</taxon>
        <taxon>Euteleostomi</taxon>
        <taxon>Actinopterygii</taxon>
        <taxon>Neopterygii</taxon>
        <taxon>Teleostei</taxon>
        <taxon>Neoteleostei</taxon>
        <taxon>Acanthomorphata</taxon>
        <taxon>Eupercaria</taxon>
        <taxon>Sciaenidae</taxon>
        <taxon>Larimichthys</taxon>
    </lineage>
</organism>